<proteinExistence type="predicted"/>
<protein>
    <submittedName>
        <fullName evidence="1">Uncharacterized protein</fullName>
    </submittedName>
</protein>
<accession>A0ACB7ZU19</accession>
<name>A0ACB7ZU19_9AGAM</name>
<comment type="caution">
    <text evidence="1">The sequence shown here is derived from an EMBL/GenBank/DDBJ whole genome shotgun (WGS) entry which is preliminary data.</text>
</comment>
<sequence>MLLTIVAAGLNAPGFESMAAFALKTVFAVAAFFSAVANGAGHPQCEERQAGISSSSAVLQLFTHDNCITEGLYDHQMIIQQAFKLKDTCICHAVDMGVRQKISSMLFERGFGQPESVFYLLQGADCASDELGYGKQALPRTWIRGFRDSPTAYAKGAEGRHDYVREDMQQSRDLEEKTTRA</sequence>
<evidence type="ECO:0000313" key="2">
    <source>
        <dbReference type="Proteomes" id="UP000790377"/>
    </source>
</evidence>
<dbReference type="Proteomes" id="UP000790377">
    <property type="component" value="Unassembled WGS sequence"/>
</dbReference>
<gene>
    <name evidence="1" type="ORF">BJ138DRAFT_1130871</name>
</gene>
<evidence type="ECO:0000313" key="1">
    <source>
        <dbReference type="EMBL" id="KAH7904656.1"/>
    </source>
</evidence>
<dbReference type="EMBL" id="MU268400">
    <property type="protein sequence ID" value="KAH7904656.1"/>
    <property type="molecule type" value="Genomic_DNA"/>
</dbReference>
<organism evidence="1 2">
    <name type="scientific">Hygrophoropsis aurantiaca</name>
    <dbReference type="NCBI Taxonomy" id="72124"/>
    <lineage>
        <taxon>Eukaryota</taxon>
        <taxon>Fungi</taxon>
        <taxon>Dikarya</taxon>
        <taxon>Basidiomycota</taxon>
        <taxon>Agaricomycotina</taxon>
        <taxon>Agaricomycetes</taxon>
        <taxon>Agaricomycetidae</taxon>
        <taxon>Boletales</taxon>
        <taxon>Coniophorineae</taxon>
        <taxon>Hygrophoropsidaceae</taxon>
        <taxon>Hygrophoropsis</taxon>
    </lineage>
</organism>
<keyword evidence="2" id="KW-1185">Reference proteome</keyword>
<reference evidence="1" key="1">
    <citation type="journal article" date="2021" name="New Phytol.">
        <title>Evolutionary innovations through gain and loss of genes in the ectomycorrhizal Boletales.</title>
        <authorList>
            <person name="Wu G."/>
            <person name="Miyauchi S."/>
            <person name="Morin E."/>
            <person name="Kuo A."/>
            <person name="Drula E."/>
            <person name="Varga T."/>
            <person name="Kohler A."/>
            <person name="Feng B."/>
            <person name="Cao Y."/>
            <person name="Lipzen A."/>
            <person name="Daum C."/>
            <person name="Hundley H."/>
            <person name="Pangilinan J."/>
            <person name="Johnson J."/>
            <person name="Barry K."/>
            <person name="LaButti K."/>
            <person name="Ng V."/>
            <person name="Ahrendt S."/>
            <person name="Min B."/>
            <person name="Choi I.G."/>
            <person name="Park H."/>
            <person name="Plett J.M."/>
            <person name="Magnuson J."/>
            <person name="Spatafora J.W."/>
            <person name="Nagy L.G."/>
            <person name="Henrissat B."/>
            <person name="Grigoriev I.V."/>
            <person name="Yang Z.L."/>
            <person name="Xu J."/>
            <person name="Martin F.M."/>
        </authorList>
    </citation>
    <scope>NUCLEOTIDE SEQUENCE</scope>
    <source>
        <strain evidence="1">ATCC 28755</strain>
    </source>
</reference>